<name>A0A4Q0XHR9_9FLAO</name>
<dbReference type="OrthoDB" id="1823576at2"/>
<dbReference type="Proteomes" id="UP000289792">
    <property type="component" value="Unassembled WGS sequence"/>
</dbReference>
<organism evidence="1 2">
    <name type="scientific">Gelidibacter gilvus</name>
    <dbReference type="NCBI Taxonomy" id="59602"/>
    <lineage>
        <taxon>Bacteria</taxon>
        <taxon>Pseudomonadati</taxon>
        <taxon>Bacteroidota</taxon>
        <taxon>Flavobacteriia</taxon>
        <taxon>Flavobacteriales</taxon>
        <taxon>Flavobacteriaceae</taxon>
        <taxon>Gelidibacter</taxon>
    </lineage>
</organism>
<reference evidence="1 2" key="1">
    <citation type="submission" date="2019-01" db="EMBL/GenBank/DDBJ databases">
        <title>Genome sequence of the Antarctic species Gelidibacter gilvus ACAM 158(T).</title>
        <authorList>
            <person name="Bowman J.P."/>
        </authorList>
    </citation>
    <scope>NUCLEOTIDE SEQUENCE [LARGE SCALE GENOMIC DNA]</scope>
    <source>
        <strain evidence="1 2">IC158</strain>
    </source>
</reference>
<accession>A0A4Q0XHR9</accession>
<dbReference type="EMBL" id="SDDZ01000002">
    <property type="protein sequence ID" value="RXJ51114.1"/>
    <property type="molecule type" value="Genomic_DNA"/>
</dbReference>
<dbReference type="AlphaFoldDB" id="A0A4Q0XHR9"/>
<dbReference type="Pfam" id="PF20194">
    <property type="entry name" value="DUF6557"/>
    <property type="match status" value="1"/>
</dbReference>
<gene>
    <name evidence="1" type="ORF">ESZ48_04350</name>
</gene>
<evidence type="ECO:0000313" key="1">
    <source>
        <dbReference type="EMBL" id="RXJ51114.1"/>
    </source>
</evidence>
<protein>
    <submittedName>
        <fullName evidence="1">Uncharacterized protein</fullName>
    </submittedName>
</protein>
<sequence>MKLKQLLQTNDWPAILPIFLKTYPEAEENINGYRIVFEKLVMLSPKETDMSIVITQEKDGDEDYIDVSGLHNNPKNKEETYSQGIELVSWREWLGMDISKESLANFSESEIIVHCIYEMTYIGFTEEVIQEKNDRIEKSRKARESMTDEESDAITASVEEILRTWREEDSD</sequence>
<comment type="caution">
    <text evidence="1">The sequence shown here is derived from an EMBL/GenBank/DDBJ whole genome shotgun (WGS) entry which is preliminary data.</text>
</comment>
<proteinExistence type="predicted"/>
<evidence type="ECO:0000313" key="2">
    <source>
        <dbReference type="Proteomes" id="UP000289792"/>
    </source>
</evidence>
<dbReference type="RefSeq" id="WP_129016111.1">
    <property type="nucleotide sequence ID" value="NZ_SDDZ01000002.1"/>
</dbReference>
<keyword evidence="2" id="KW-1185">Reference proteome</keyword>
<dbReference type="InterPro" id="IPR046687">
    <property type="entry name" value="DUF6557"/>
</dbReference>